<evidence type="ECO:0000313" key="4">
    <source>
        <dbReference type="Proteomes" id="UP000066014"/>
    </source>
</evidence>
<name>A0A060NJI5_9BURK</name>
<dbReference type="Pfam" id="PF01451">
    <property type="entry name" value="LMWPc"/>
    <property type="match status" value="1"/>
</dbReference>
<dbReference type="SUPFAM" id="SSF52788">
    <property type="entry name" value="Phosphotyrosine protein phosphatases I"/>
    <property type="match status" value="1"/>
</dbReference>
<protein>
    <submittedName>
        <fullName evidence="3">Protein-tyrosine-phosphatase</fullName>
    </submittedName>
</protein>
<keyword evidence="1" id="KW-0059">Arsenical resistance</keyword>
<dbReference type="RefSeq" id="WP_034114123.1">
    <property type="nucleotide sequence ID" value="NZ_AP014569.1"/>
</dbReference>
<dbReference type="HOGENOM" id="CLU_071415_3_0_4"/>
<dbReference type="OrthoDB" id="9793058at2"/>
<dbReference type="Gene3D" id="3.40.50.2300">
    <property type="match status" value="1"/>
</dbReference>
<dbReference type="Proteomes" id="UP000066014">
    <property type="component" value="Chromosome"/>
</dbReference>
<gene>
    <name evidence="3" type="ORF">SMCB_0233</name>
</gene>
<evidence type="ECO:0000313" key="3">
    <source>
        <dbReference type="EMBL" id="BAO82461.1"/>
    </source>
</evidence>
<accession>A0A060NJI5</accession>
<dbReference type="PANTHER" id="PTHR43428:SF1">
    <property type="entry name" value="ARSENATE REDUCTASE"/>
    <property type="match status" value="1"/>
</dbReference>
<evidence type="ECO:0000259" key="2">
    <source>
        <dbReference type="SMART" id="SM00226"/>
    </source>
</evidence>
<evidence type="ECO:0000256" key="1">
    <source>
        <dbReference type="ARBA" id="ARBA00022849"/>
    </source>
</evidence>
<dbReference type="AlphaFoldDB" id="A0A060NJI5"/>
<dbReference type="EMBL" id="AP014569">
    <property type="protein sequence ID" value="BAO82461.1"/>
    <property type="molecule type" value="Genomic_DNA"/>
</dbReference>
<dbReference type="InterPro" id="IPR036196">
    <property type="entry name" value="Ptyr_pPase_sf"/>
</dbReference>
<dbReference type="GO" id="GO:0046685">
    <property type="term" value="P:response to arsenic-containing substance"/>
    <property type="evidence" value="ECO:0007669"/>
    <property type="project" value="UniProtKB-KW"/>
</dbReference>
<sequence>MIKPLNVLFLCTHNAARSIMAEAVLNHLGGHRFRAYSAGTQARADHRPHPLTLEVLRAASVSTDGLRSKSWTEFSAADAPAMDLVVTVCDMAAGESCPVWPGHPATAHWSYPDPSKAAGDVEQQREAFRQTLHALHQRLELLVQLPLSGVDRLVLQSEARRLGQKTP</sequence>
<organism evidence="3 4">
    <name type="scientific">Serpentinimonas maccroryi</name>
    <dbReference type="NCBI Taxonomy" id="1458426"/>
    <lineage>
        <taxon>Bacteria</taxon>
        <taxon>Pseudomonadati</taxon>
        <taxon>Pseudomonadota</taxon>
        <taxon>Betaproteobacteria</taxon>
        <taxon>Burkholderiales</taxon>
        <taxon>Comamonadaceae</taxon>
        <taxon>Serpentinimonas</taxon>
    </lineage>
</organism>
<reference evidence="3 4" key="1">
    <citation type="journal article" date="2014" name="Nat. Commun.">
        <title>Physiological and genomic features of highly alkaliphilic hydrogen-utilizing Betaproteobacteria from a continental serpentinizing site.</title>
        <authorList>
            <person name="Suzuki S."/>
            <person name="Kuenen J.G."/>
            <person name="Schipper K."/>
            <person name="van der Velde S."/>
            <person name="Ishii S."/>
            <person name="Wu A."/>
            <person name="Sorokin D.Y."/>
            <person name="Tenney A."/>
            <person name="Meng X.Y."/>
            <person name="Morrill P.L."/>
            <person name="Kamagata Y."/>
            <person name="Muyzer G."/>
            <person name="Nealson K.H."/>
        </authorList>
    </citation>
    <scope>NUCLEOTIDE SEQUENCE [LARGE SCALE GENOMIC DNA]</scope>
    <source>
        <strain evidence="3 4">B1</strain>
    </source>
</reference>
<keyword evidence="4" id="KW-1185">Reference proteome</keyword>
<feature type="domain" description="Phosphotyrosine protein phosphatase I" evidence="2">
    <location>
        <begin position="5"/>
        <end position="145"/>
    </location>
</feature>
<dbReference type="InterPro" id="IPR023485">
    <property type="entry name" value="Ptyr_pPase"/>
</dbReference>
<dbReference type="STRING" id="1458426.SMCB_0233"/>
<dbReference type="SMART" id="SM00226">
    <property type="entry name" value="LMWPc"/>
    <property type="match status" value="1"/>
</dbReference>
<dbReference type="PANTHER" id="PTHR43428">
    <property type="entry name" value="ARSENATE REDUCTASE"/>
    <property type="match status" value="1"/>
</dbReference>
<proteinExistence type="predicted"/>
<dbReference type="KEGG" id="cbab:SMCB_0233"/>
<dbReference type="CDD" id="cd16345">
    <property type="entry name" value="LMWP_ArsC"/>
    <property type="match status" value="1"/>
</dbReference>